<dbReference type="PANTHER" id="PTHR42932">
    <property type="entry name" value="GENERAL STRESS PROTEIN 20U"/>
    <property type="match status" value="1"/>
</dbReference>
<feature type="region of interest" description="Disordered" evidence="3">
    <location>
        <begin position="1"/>
        <end position="47"/>
    </location>
</feature>
<dbReference type="InterPro" id="IPR023188">
    <property type="entry name" value="DPS_DNA-bd_CS"/>
</dbReference>
<dbReference type="InterPro" id="IPR009078">
    <property type="entry name" value="Ferritin-like_SF"/>
</dbReference>
<gene>
    <name evidence="5" type="ORF">GCM10009854_05770</name>
</gene>
<dbReference type="Proteomes" id="UP001501218">
    <property type="component" value="Unassembled WGS sequence"/>
</dbReference>
<dbReference type="PANTHER" id="PTHR42932:SF2">
    <property type="entry name" value="DNA PROTECTION DURING STARVATION PROTEIN 1"/>
    <property type="match status" value="1"/>
</dbReference>
<dbReference type="InterPro" id="IPR008331">
    <property type="entry name" value="Ferritin_DPS_dom"/>
</dbReference>
<keyword evidence="6" id="KW-1185">Reference proteome</keyword>
<evidence type="ECO:0000256" key="2">
    <source>
        <dbReference type="RuleBase" id="RU003875"/>
    </source>
</evidence>
<dbReference type="PRINTS" id="PR01346">
    <property type="entry name" value="HELNAPAPROT"/>
</dbReference>
<dbReference type="Pfam" id="PF00210">
    <property type="entry name" value="Ferritin"/>
    <property type="match status" value="1"/>
</dbReference>
<comment type="caution">
    <text evidence="5">The sequence shown here is derived from an EMBL/GenBank/DDBJ whole genome shotgun (WGS) entry which is preliminary data.</text>
</comment>
<evidence type="ECO:0000259" key="4">
    <source>
        <dbReference type="Pfam" id="PF00210"/>
    </source>
</evidence>
<dbReference type="InterPro" id="IPR012347">
    <property type="entry name" value="Ferritin-like"/>
</dbReference>
<accession>A0ABN3FLZ4</accession>
<feature type="compositionally biased region" description="Basic and acidic residues" evidence="3">
    <location>
        <begin position="1"/>
        <end position="28"/>
    </location>
</feature>
<protein>
    <submittedName>
        <fullName evidence="5">DNA starvation/stationary phase protection protein</fullName>
    </submittedName>
</protein>
<dbReference type="CDD" id="cd01043">
    <property type="entry name" value="DPS"/>
    <property type="match status" value="1"/>
</dbReference>
<evidence type="ECO:0000313" key="6">
    <source>
        <dbReference type="Proteomes" id="UP001501218"/>
    </source>
</evidence>
<dbReference type="InterPro" id="IPR002177">
    <property type="entry name" value="DPS_DNA-bd"/>
</dbReference>
<organism evidence="5 6">
    <name type="scientific">Saccharopolyspora halophila</name>
    <dbReference type="NCBI Taxonomy" id="405551"/>
    <lineage>
        <taxon>Bacteria</taxon>
        <taxon>Bacillati</taxon>
        <taxon>Actinomycetota</taxon>
        <taxon>Actinomycetes</taxon>
        <taxon>Pseudonocardiales</taxon>
        <taxon>Pseudonocardiaceae</taxon>
        <taxon>Saccharopolyspora</taxon>
    </lineage>
</organism>
<sequence>MAEKSTKSKSTAKKDTAKKDTAKKDTAKKSGKAAKKAEGPITSPLSAEERDITGGVLQDTLVDLIDLHLVAKQAHWNVVGRFFRDVHLQLDELVTSARGYADDVAERAVTIGVSPDGRAATVAKGSDVPEFEPDWHNDQEVVEAIVTALHEVIAGLRKRIDETDKTDLVTQDLLIAIAADLEKAHWMWQAQLA</sequence>
<proteinExistence type="inferred from homology"/>
<feature type="domain" description="Ferritin/DPS" evidence="4">
    <location>
        <begin position="57"/>
        <end position="192"/>
    </location>
</feature>
<dbReference type="SUPFAM" id="SSF47240">
    <property type="entry name" value="Ferritin-like"/>
    <property type="match status" value="1"/>
</dbReference>
<name>A0ABN3FLZ4_9PSEU</name>
<dbReference type="EMBL" id="BAAARA010000002">
    <property type="protein sequence ID" value="GAA2333225.1"/>
    <property type="molecule type" value="Genomic_DNA"/>
</dbReference>
<dbReference type="PROSITE" id="PS00818">
    <property type="entry name" value="DPS_1"/>
    <property type="match status" value="1"/>
</dbReference>
<evidence type="ECO:0000256" key="3">
    <source>
        <dbReference type="SAM" id="MobiDB-lite"/>
    </source>
</evidence>
<evidence type="ECO:0000313" key="5">
    <source>
        <dbReference type="EMBL" id="GAA2333225.1"/>
    </source>
</evidence>
<dbReference type="Gene3D" id="1.20.1260.10">
    <property type="match status" value="1"/>
</dbReference>
<evidence type="ECO:0000256" key="1">
    <source>
        <dbReference type="ARBA" id="ARBA00009497"/>
    </source>
</evidence>
<reference evidence="5 6" key="1">
    <citation type="journal article" date="2019" name="Int. J. Syst. Evol. Microbiol.">
        <title>The Global Catalogue of Microorganisms (GCM) 10K type strain sequencing project: providing services to taxonomists for standard genome sequencing and annotation.</title>
        <authorList>
            <consortium name="The Broad Institute Genomics Platform"/>
            <consortium name="The Broad Institute Genome Sequencing Center for Infectious Disease"/>
            <person name="Wu L."/>
            <person name="Ma J."/>
        </authorList>
    </citation>
    <scope>NUCLEOTIDE SEQUENCE [LARGE SCALE GENOMIC DNA]</scope>
    <source>
        <strain evidence="5 6">JCM 16221</strain>
    </source>
</reference>
<comment type="similarity">
    <text evidence="1 2">Belongs to the Dps family.</text>
</comment>
<dbReference type="RefSeq" id="WP_344126210.1">
    <property type="nucleotide sequence ID" value="NZ_BAAARA010000002.1"/>
</dbReference>